<reference evidence="1 2" key="1">
    <citation type="submission" date="2016-09" db="EMBL/GenBank/DDBJ databases">
        <title>Genome-resolved meta-omics ties microbial dynamics to process performance in biotechnology for thiocyanate degradation.</title>
        <authorList>
            <person name="Kantor R.S."/>
            <person name="Huddy R.J."/>
            <person name="Iyer R."/>
            <person name="Thomas B.C."/>
            <person name="Brown C.T."/>
            <person name="Anantharaman K."/>
            <person name="Tringe S."/>
            <person name="Hettich R.L."/>
            <person name="Harrison S.T."/>
            <person name="Banfield J.F."/>
        </authorList>
    </citation>
    <scope>NUCLEOTIDE SEQUENCE [LARGE SCALE GENOMIC DNA]</scope>
    <source>
        <strain evidence="1">59-99</strain>
    </source>
</reference>
<sequence>MYSNHLAQIMVAILQRNGKCSPERLSMLVFICDWVSLLRRQKRLTEVKWIKTSSAVSTPIIRETIESYPDHFVSSTVLYDGVSRDAIEASPVFLNTPILADPETIKVIDEVVRVTKKYDAYSFLGNVLGLFPVKTTDTGKVIDLNKTYQEYLKFKARGSR</sequence>
<proteinExistence type="predicted"/>
<name>A0A1M3L598_9BACT</name>
<dbReference type="AlphaFoldDB" id="A0A1M3L598"/>
<organism evidence="1 2">
    <name type="scientific">Candidatus Kapaibacterium thiocyanatum</name>
    <dbReference type="NCBI Taxonomy" id="1895771"/>
    <lineage>
        <taxon>Bacteria</taxon>
        <taxon>Pseudomonadati</taxon>
        <taxon>Candidatus Kapaibacteriota</taxon>
        <taxon>Candidatus Kapaibacteriia</taxon>
        <taxon>Candidatus Kapaibacteriales</taxon>
        <taxon>Candidatus Kapaibacteriaceae</taxon>
        <taxon>Candidatus Kapaibacterium</taxon>
    </lineage>
</organism>
<dbReference type="Proteomes" id="UP000184233">
    <property type="component" value="Unassembled WGS sequence"/>
</dbReference>
<dbReference type="EMBL" id="MKVH01000003">
    <property type="protein sequence ID" value="OJX60679.1"/>
    <property type="molecule type" value="Genomic_DNA"/>
</dbReference>
<comment type="caution">
    <text evidence="1">The sequence shown here is derived from an EMBL/GenBank/DDBJ whole genome shotgun (WGS) entry which is preliminary data.</text>
</comment>
<protein>
    <submittedName>
        <fullName evidence="1">Uncharacterized protein</fullName>
    </submittedName>
</protein>
<accession>A0A1M3L598</accession>
<evidence type="ECO:0000313" key="1">
    <source>
        <dbReference type="EMBL" id="OJX60679.1"/>
    </source>
</evidence>
<gene>
    <name evidence="1" type="ORF">BGO89_03635</name>
</gene>
<evidence type="ECO:0000313" key="2">
    <source>
        <dbReference type="Proteomes" id="UP000184233"/>
    </source>
</evidence>